<dbReference type="PANTHER" id="PTHR30287">
    <property type="entry name" value="MEMBRANE COMPONENT OF PREDICTED ABC SUPERFAMILY METABOLITE UPTAKE TRANSPORTER"/>
    <property type="match status" value="1"/>
</dbReference>
<evidence type="ECO:0000256" key="1">
    <source>
        <dbReference type="ARBA" id="ARBA00004651"/>
    </source>
</evidence>
<keyword evidence="2" id="KW-1003">Cell membrane</keyword>
<dbReference type="InterPro" id="IPR038766">
    <property type="entry name" value="Membrane_comp_ABC_pdt"/>
</dbReference>
<feature type="signal peptide" evidence="7">
    <location>
        <begin position="1"/>
        <end position="29"/>
    </location>
</feature>
<feature type="transmembrane region" description="Helical" evidence="6">
    <location>
        <begin position="237"/>
        <end position="258"/>
    </location>
</feature>
<gene>
    <name evidence="9" type="ORF">OM076_13165</name>
</gene>
<dbReference type="EMBL" id="JAPDOD010000009">
    <property type="protein sequence ID" value="MDA0161222.1"/>
    <property type="molecule type" value="Genomic_DNA"/>
</dbReference>
<proteinExistence type="predicted"/>
<feature type="transmembrane region" description="Helical" evidence="6">
    <location>
        <begin position="278"/>
        <end position="297"/>
    </location>
</feature>
<evidence type="ECO:0000256" key="5">
    <source>
        <dbReference type="ARBA" id="ARBA00023136"/>
    </source>
</evidence>
<dbReference type="AlphaFoldDB" id="A0A9X3S1K9"/>
<evidence type="ECO:0000259" key="8">
    <source>
        <dbReference type="Pfam" id="PF02687"/>
    </source>
</evidence>
<feature type="transmembrane region" description="Helical" evidence="6">
    <location>
        <begin position="644"/>
        <end position="665"/>
    </location>
</feature>
<keyword evidence="10" id="KW-1185">Reference proteome</keyword>
<keyword evidence="5 6" id="KW-0472">Membrane</keyword>
<dbReference type="InterPro" id="IPR003838">
    <property type="entry name" value="ABC3_permease_C"/>
</dbReference>
<evidence type="ECO:0000256" key="6">
    <source>
        <dbReference type="SAM" id="Phobius"/>
    </source>
</evidence>
<organism evidence="9 10">
    <name type="scientific">Solirubrobacter ginsenosidimutans</name>
    <dbReference type="NCBI Taxonomy" id="490573"/>
    <lineage>
        <taxon>Bacteria</taxon>
        <taxon>Bacillati</taxon>
        <taxon>Actinomycetota</taxon>
        <taxon>Thermoleophilia</taxon>
        <taxon>Solirubrobacterales</taxon>
        <taxon>Solirubrobacteraceae</taxon>
        <taxon>Solirubrobacter</taxon>
    </lineage>
</organism>
<feature type="transmembrane region" description="Helical" evidence="6">
    <location>
        <begin position="350"/>
        <end position="372"/>
    </location>
</feature>
<evidence type="ECO:0000313" key="10">
    <source>
        <dbReference type="Proteomes" id="UP001149140"/>
    </source>
</evidence>
<comment type="subcellular location">
    <subcellularLocation>
        <location evidence="1">Cell membrane</location>
        <topology evidence="1">Multi-pass membrane protein</topology>
    </subcellularLocation>
</comment>
<dbReference type="Proteomes" id="UP001149140">
    <property type="component" value="Unassembled WGS sequence"/>
</dbReference>
<name>A0A9X3S1K9_9ACTN</name>
<evidence type="ECO:0000313" key="9">
    <source>
        <dbReference type="EMBL" id="MDA0161222.1"/>
    </source>
</evidence>
<keyword evidence="3 6" id="KW-0812">Transmembrane</keyword>
<feature type="transmembrane region" description="Helical" evidence="6">
    <location>
        <begin position="184"/>
        <end position="205"/>
    </location>
</feature>
<feature type="chain" id="PRO_5040986028" evidence="7">
    <location>
        <begin position="30"/>
        <end position="681"/>
    </location>
</feature>
<dbReference type="RefSeq" id="WP_270040415.1">
    <property type="nucleotide sequence ID" value="NZ_JAPDOD010000009.1"/>
</dbReference>
<evidence type="ECO:0000256" key="3">
    <source>
        <dbReference type="ARBA" id="ARBA00022692"/>
    </source>
</evidence>
<feature type="domain" description="ABC3 transporter permease C-terminal" evidence="8">
    <location>
        <begin position="184"/>
        <end position="304"/>
    </location>
</feature>
<feature type="transmembrane region" description="Helical" evidence="6">
    <location>
        <begin position="324"/>
        <end position="344"/>
    </location>
</feature>
<dbReference type="Pfam" id="PF02687">
    <property type="entry name" value="FtsX"/>
    <property type="match status" value="2"/>
</dbReference>
<keyword evidence="4 6" id="KW-1133">Transmembrane helix</keyword>
<evidence type="ECO:0000256" key="7">
    <source>
        <dbReference type="SAM" id="SignalP"/>
    </source>
</evidence>
<reference evidence="9" key="1">
    <citation type="submission" date="2022-10" db="EMBL/GenBank/DDBJ databases">
        <title>The WGS of Solirubrobacter ginsenosidimutans DSM 21036.</title>
        <authorList>
            <person name="Jiang Z."/>
        </authorList>
    </citation>
    <scope>NUCLEOTIDE SEQUENCE</scope>
    <source>
        <strain evidence="9">DSM 21036</strain>
    </source>
</reference>
<protein>
    <submittedName>
        <fullName evidence="9">ABC transporter permease</fullName>
    </submittedName>
</protein>
<sequence length="681" mass="68673">MPRLRHRRAALFATLMAVALGALMASACAGVFETALRLDAPPVRLAGADAVVAPPEHATLAAGEGRPAQEVALVERGHLPTGTLEAVRAVPGVARAELIPDLGVIAVTTSDPAPLKAAVARAGDGAAGGGAAGGGAAGGDGVAAASRPGASLAGVTVLIGDARGRAEAVGVAGSRIKLVLLSSIFGGLALIVMAILLASIVGLAVEQRQRELALLRTIGATPKQVRTVVVRATMRPAYLAALAGAAVGPLFARALFARIQDGGVVPEVLVLRQGPQEIVVGALAALLITRAAAALAARKAARASLSATLGEAETLPGTIAPVRLALAALLTAGAVSCGAVTLFMSPANAAATGGGTALAGALACALVAPRLIERLAGRLRPKRFSGQLAVLNVRARAHRNAALVTPVILVASIALANVYQQTTQANALTSARDRDVTSGAAVTTSAGWIEQPVDRSHRIDPWTLLGADPQALKARAKHGSLQDLTGNTVALPQGLDSRVGDTIGMVLGDGAHVRLKVVAILDGSSRNRSIILPAALLRAHTAGPARPDPPEVDVWITFAVVGVIVAYAALSLINSLVAALTGRRRELALLHLAGATTRQIRRMLEAEALIVGGIGAVVGTAVAIAGLIPLAVATAGSPLPSGPVWVFVAVLATIAALVLLPTLVVTRTTLRIQKVTDVEMA</sequence>
<accession>A0A9X3S1K9</accession>
<evidence type="ECO:0000256" key="4">
    <source>
        <dbReference type="ARBA" id="ARBA00022989"/>
    </source>
</evidence>
<dbReference type="GO" id="GO:0005886">
    <property type="term" value="C:plasma membrane"/>
    <property type="evidence" value="ECO:0007669"/>
    <property type="project" value="UniProtKB-SubCell"/>
</dbReference>
<feature type="domain" description="ABC3 transporter permease C-terminal" evidence="8">
    <location>
        <begin position="559"/>
        <end position="672"/>
    </location>
</feature>
<keyword evidence="7" id="KW-0732">Signal</keyword>
<comment type="caution">
    <text evidence="9">The sequence shown here is derived from an EMBL/GenBank/DDBJ whole genome shotgun (WGS) entry which is preliminary data.</text>
</comment>
<evidence type="ECO:0000256" key="2">
    <source>
        <dbReference type="ARBA" id="ARBA00022475"/>
    </source>
</evidence>
<feature type="transmembrane region" description="Helical" evidence="6">
    <location>
        <begin position="554"/>
        <end position="580"/>
    </location>
</feature>
<dbReference type="PROSITE" id="PS51257">
    <property type="entry name" value="PROKAR_LIPOPROTEIN"/>
    <property type="match status" value="1"/>
</dbReference>
<feature type="transmembrane region" description="Helical" evidence="6">
    <location>
        <begin position="608"/>
        <end position="632"/>
    </location>
</feature>
<feature type="transmembrane region" description="Helical" evidence="6">
    <location>
        <begin position="401"/>
        <end position="419"/>
    </location>
</feature>
<dbReference type="PANTHER" id="PTHR30287:SF1">
    <property type="entry name" value="INNER MEMBRANE PROTEIN"/>
    <property type="match status" value="1"/>
</dbReference>